<keyword evidence="2 8" id="KW-0645">Protease</keyword>
<keyword evidence="5" id="KW-0190">Covalent protein-DNA linkage</keyword>
<dbReference type="AlphaFoldDB" id="A0A2K9A651"/>
<evidence type="ECO:0000256" key="2">
    <source>
        <dbReference type="ARBA" id="ARBA00022670"/>
    </source>
</evidence>
<proteinExistence type="inferred from homology"/>
<dbReference type="InterPro" id="IPR003738">
    <property type="entry name" value="SRAP"/>
</dbReference>
<evidence type="ECO:0000256" key="8">
    <source>
        <dbReference type="RuleBase" id="RU364100"/>
    </source>
</evidence>
<sequence length="235" mass="26951">MSFKPVFAMMEKNQGVLIMCGLVELYKKPAKKIEKTLDLQVPLELGTFRCYHPVQIIHNNGQDNQVNKALWQFLLEQKDGQWKASKYTSFNSRWYEGQGFKKSFTSAYRESRCIIPASAFVEGMNKVYHLLKPADGSPIYFGGLFKNWGDEDNPVNSASMITIPPHPKLEGIHNKAMPLMIPENDLDMWLDPEFHNTDAFTDLMQPQLKTDFEVVKIKGWSQVEPIDDGFEIKAD</sequence>
<dbReference type="Pfam" id="PF02586">
    <property type="entry name" value="SRAP"/>
    <property type="match status" value="1"/>
</dbReference>
<evidence type="ECO:0000256" key="7">
    <source>
        <dbReference type="ARBA" id="ARBA00023239"/>
    </source>
</evidence>
<dbReference type="GO" id="GO:0008233">
    <property type="term" value="F:peptidase activity"/>
    <property type="evidence" value="ECO:0007669"/>
    <property type="project" value="UniProtKB-KW"/>
</dbReference>
<dbReference type="KEGG" id="kpd:CW740_02780"/>
<dbReference type="Gene3D" id="3.90.1680.10">
    <property type="entry name" value="SOS response associated peptidase-like"/>
    <property type="match status" value="1"/>
</dbReference>
<name>A0A2K9A651_9GAMM</name>
<evidence type="ECO:0000256" key="3">
    <source>
        <dbReference type="ARBA" id="ARBA00022763"/>
    </source>
</evidence>
<dbReference type="Proteomes" id="UP000232693">
    <property type="component" value="Chromosome"/>
</dbReference>
<reference evidence="9 10" key="1">
    <citation type="submission" date="2017-12" db="EMBL/GenBank/DDBJ databases">
        <title>Kangiella profundi FT102 completed genome.</title>
        <authorList>
            <person name="Xu J."/>
            <person name="Wang J."/>
            <person name="Lu Y."/>
        </authorList>
    </citation>
    <scope>NUCLEOTIDE SEQUENCE [LARGE SCALE GENOMIC DNA]</scope>
    <source>
        <strain evidence="9 10">FT102</strain>
    </source>
</reference>
<dbReference type="InterPro" id="IPR036590">
    <property type="entry name" value="SRAP-like"/>
</dbReference>
<gene>
    <name evidence="9" type="ORF">CW740_02780</name>
</gene>
<keyword evidence="4 8" id="KW-0378">Hydrolase</keyword>
<keyword evidence="3" id="KW-0227">DNA damage</keyword>
<keyword evidence="10" id="KW-1185">Reference proteome</keyword>
<dbReference type="SUPFAM" id="SSF143081">
    <property type="entry name" value="BB1717-like"/>
    <property type="match status" value="1"/>
</dbReference>
<dbReference type="EMBL" id="CP025120">
    <property type="protein sequence ID" value="AUD78220.1"/>
    <property type="molecule type" value="Genomic_DNA"/>
</dbReference>
<dbReference type="PANTHER" id="PTHR13604:SF0">
    <property type="entry name" value="ABASIC SITE PROCESSING PROTEIN HMCES"/>
    <property type="match status" value="1"/>
</dbReference>
<dbReference type="GO" id="GO:0106300">
    <property type="term" value="P:protein-DNA covalent cross-linking repair"/>
    <property type="evidence" value="ECO:0007669"/>
    <property type="project" value="InterPro"/>
</dbReference>
<evidence type="ECO:0000313" key="10">
    <source>
        <dbReference type="Proteomes" id="UP000232693"/>
    </source>
</evidence>
<evidence type="ECO:0000256" key="1">
    <source>
        <dbReference type="ARBA" id="ARBA00008136"/>
    </source>
</evidence>
<keyword evidence="7" id="KW-0456">Lyase</keyword>
<dbReference type="EC" id="3.4.-.-" evidence="8"/>
<comment type="similarity">
    <text evidence="1 8">Belongs to the SOS response-associated peptidase family.</text>
</comment>
<dbReference type="GO" id="GO:0016829">
    <property type="term" value="F:lyase activity"/>
    <property type="evidence" value="ECO:0007669"/>
    <property type="project" value="UniProtKB-KW"/>
</dbReference>
<keyword evidence="6" id="KW-0238">DNA-binding</keyword>
<evidence type="ECO:0000256" key="5">
    <source>
        <dbReference type="ARBA" id="ARBA00023124"/>
    </source>
</evidence>
<protein>
    <recommendedName>
        <fullName evidence="8">Abasic site processing protein</fullName>
        <ecNumber evidence="8">3.4.-.-</ecNumber>
    </recommendedName>
</protein>
<organism evidence="9 10">
    <name type="scientific">Kangiella profundi</name>
    <dbReference type="NCBI Taxonomy" id="1561924"/>
    <lineage>
        <taxon>Bacteria</taxon>
        <taxon>Pseudomonadati</taxon>
        <taxon>Pseudomonadota</taxon>
        <taxon>Gammaproteobacteria</taxon>
        <taxon>Kangiellales</taxon>
        <taxon>Kangiellaceae</taxon>
        <taxon>Kangiella</taxon>
    </lineage>
</organism>
<accession>A0A2K9A651</accession>
<evidence type="ECO:0000256" key="6">
    <source>
        <dbReference type="ARBA" id="ARBA00023125"/>
    </source>
</evidence>
<dbReference type="GO" id="GO:0003697">
    <property type="term" value="F:single-stranded DNA binding"/>
    <property type="evidence" value="ECO:0007669"/>
    <property type="project" value="InterPro"/>
</dbReference>
<evidence type="ECO:0000256" key="4">
    <source>
        <dbReference type="ARBA" id="ARBA00022801"/>
    </source>
</evidence>
<dbReference type="PANTHER" id="PTHR13604">
    <property type="entry name" value="DC12-RELATED"/>
    <property type="match status" value="1"/>
</dbReference>
<evidence type="ECO:0000313" key="9">
    <source>
        <dbReference type="EMBL" id="AUD78220.1"/>
    </source>
</evidence>
<dbReference type="GO" id="GO:0006508">
    <property type="term" value="P:proteolysis"/>
    <property type="evidence" value="ECO:0007669"/>
    <property type="project" value="UniProtKB-KW"/>
</dbReference>